<feature type="signal peptide" evidence="2">
    <location>
        <begin position="1"/>
        <end position="26"/>
    </location>
</feature>
<sequence length="1217" mass="134840">MKKKSQFRVYSQILVFVWLNVGHGSAIEVPQTLESLGDLEHLDLVQYRTSRQFKQAASSNQDGVAVGLIDALQRWADALEAQISLMRKEVISIKASNKRLKTEVDDTLDENKALKNQVSALAKDLADTREALNKSEGNMAKESSTVNTKVEVMRTDLQVFSKSFSDFLQHYQDHADQTKANVTSLSKRMNALKGSVQELSSSSGDISGEVKASLETMTNSIAVLTQTDYILQDRLKQTENMTQAFASEIGTEIMKLRTTIISPTFFNDAIGNLSREINNAKVENEMNITTLSFSVKALEQNIKLLLLNTTEETEENIMTIKDAIKQIRQEIKLQSDAFATDFVSVRKSVDFAKGKYDELSIFADTINLKLRHNIEVRNNFTTVVLLAMNDLGSRIEVSEEALAELQPQLVAFNKSLSNLMGQVGTEILRLQDTNSVLQTRLGLLNDTMTEHQDATVVNSNVTIGLSEKISGLETKLHMVEGNATLLSIKTQQSERNYTIIVRGITSLEKHFIDMKQDMFSTKLNVGVINNTVSNLGLVTESLGAMQDDMDNVTQTIKTKLVEMADHSNEVKGEMTILWNTTAVISTKLQEMVQNVTHLQGRVTQETDKNALTNSRQNKRMDKFGNTTSALEIGLTGLMNYSVEVQANISRLLVFAAENKAEILELKVANSGLEAQMGTLNDLHDIHNDKVTEHAGLTEANITRLNGLAGALETELDVMTQRYQTLESLFANYAQTAGDLGEDVQKIQDEQMETRNSIETMKFDLSKVEAGTAGVDVFISSIQGHISMLTSNVTSLNGNFTATKEELRIAQTRMGAMGSMLDDISENVTDNRNAIVLAGDEIDTLKLNSSTLKANIIGLGNYINNVNGDVNKLANSFERYISELKTEVVNMTTNLTNLEETVTTENAAFRNSLQNIENINANLKGEIATLTTKTYTMKTTLFEHQNDISALKADQENIGTDMANLELKMEEVRKGESSQEKEVNAITTDMSAIRTGLTSLTNSLFNLKAQIVDQDSLDTRLGSLSTNITDMSRDIQKCKSEIGEVRPDVESLASDLVTFRSTVTLLASDVGGQRDPPRFSCSVTSDEIRVSGVILYNICNVNTNDFMNRETGHATIKDSGDYFLSFTANMVSVNSQAVWCALYKQSSGNEGWQVLGMINNYQKNGENMADRDTGSMTLITSLKAGDQVWVEWRGYGESFLYSNPYRLISFTGFMLKKN</sequence>
<evidence type="ECO:0000256" key="2">
    <source>
        <dbReference type="SAM" id="SignalP"/>
    </source>
</evidence>
<dbReference type="Proteomes" id="UP000318571">
    <property type="component" value="Chromosome 9"/>
</dbReference>
<comment type="caution">
    <text evidence="4">The sequence shown here is derived from an EMBL/GenBank/DDBJ whole genome shotgun (WGS) entry which is preliminary data.</text>
</comment>
<proteinExistence type="predicted"/>
<dbReference type="OrthoDB" id="10070467at2759"/>
<dbReference type="EMBL" id="VCGU01000009">
    <property type="protein sequence ID" value="TRY70641.1"/>
    <property type="molecule type" value="Genomic_DNA"/>
</dbReference>
<evidence type="ECO:0000256" key="1">
    <source>
        <dbReference type="SAM" id="Coils"/>
    </source>
</evidence>
<dbReference type="PANTHER" id="PTHR32114:SF2">
    <property type="entry name" value="ABC TRANSPORTER ABCH.3"/>
    <property type="match status" value="1"/>
</dbReference>
<evidence type="ECO:0000313" key="4">
    <source>
        <dbReference type="EMBL" id="TRY70641.1"/>
    </source>
</evidence>
<feature type="coiled-coil region" evidence="1">
    <location>
        <begin position="69"/>
        <end position="131"/>
    </location>
</feature>
<feature type="coiled-coil region" evidence="1">
    <location>
        <begin position="295"/>
        <end position="330"/>
    </location>
</feature>
<dbReference type="PANTHER" id="PTHR32114">
    <property type="entry name" value="ABC TRANSPORTER ABCH.3"/>
    <property type="match status" value="1"/>
</dbReference>
<keyword evidence="5" id="KW-1185">Reference proteome</keyword>
<evidence type="ECO:0000313" key="5">
    <source>
        <dbReference type="Proteomes" id="UP000318571"/>
    </source>
</evidence>
<feature type="coiled-coil region" evidence="1">
    <location>
        <begin position="880"/>
        <end position="932"/>
    </location>
</feature>
<dbReference type="InterPro" id="IPR001073">
    <property type="entry name" value="C1q_dom"/>
</dbReference>
<dbReference type="Gene3D" id="1.10.287.1490">
    <property type="match status" value="3"/>
</dbReference>
<dbReference type="Gene3D" id="2.60.120.40">
    <property type="match status" value="1"/>
</dbReference>
<keyword evidence="2" id="KW-0732">Signal</keyword>
<dbReference type="OMA" id="WCALYKQ"/>
<reference evidence="4 5" key="1">
    <citation type="journal article" date="2018" name="Nat. Ecol. Evol.">
        <title>Genomic signatures of mitonuclear coevolution across populations of Tigriopus californicus.</title>
        <authorList>
            <person name="Barreto F.S."/>
            <person name="Watson E.T."/>
            <person name="Lima T.G."/>
            <person name="Willett C.S."/>
            <person name="Edmands S."/>
            <person name="Li W."/>
            <person name="Burton R.S."/>
        </authorList>
    </citation>
    <scope>NUCLEOTIDE SEQUENCE [LARGE SCALE GENOMIC DNA]</scope>
    <source>
        <strain evidence="4 5">San Diego</strain>
    </source>
</reference>
<keyword evidence="1" id="KW-0175">Coiled coil</keyword>
<dbReference type="SUPFAM" id="SSF49842">
    <property type="entry name" value="TNF-like"/>
    <property type="match status" value="1"/>
</dbReference>
<organism evidence="4 5">
    <name type="scientific">Tigriopus californicus</name>
    <name type="common">Marine copepod</name>
    <dbReference type="NCBI Taxonomy" id="6832"/>
    <lineage>
        <taxon>Eukaryota</taxon>
        <taxon>Metazoa</taxon>
        <taxon>Ecdysozoa</taxon>
        <taxon>Arthropoda</taxon>
        <taxon>Crustacea</taxon>
        <taxon>Multicrustacea</taxon>
        <taxon>Hexanauplia</taxon>
        <taxon>Copepoda</taxon>
        <taxon>Harpacticoida</taxon>
        <taxon>Harpacticidae</taxon>
        <taxon>Tigriopus</taxon>
    </lineage>
</organism>
<feature type="domain" description="C1q" evidence="3">
    <location>
        <begin position="1071"/>
        <end position="1217"/>
    </location>
</feature>
<evidence type="ECO:0000259" key="3">
    <source>
        <dbReference type="PROSITE" id="PS50871"/>
    </source>
</evidence>
<gene>
    <name evidence="4" type="ORF">TCAL_15045</name>
</gene>
<dbReference type="AlphaFoldDB" id="A0A553NYZ0"/>
<accession>A0A553NYZ0</accession>
<feature type="chain" id="PRO_5021842696" description="C1q domain-containing protein" evidence="2">
    <location>
        <begin position="27"/>
        <end position="1217"/>
    </location>
</feature>
<protein>
    <recommendedName>
        <fullName evidence="3">C1q domain-containing protein</fullName>
    </recommendedName>
</protein>
<dbReference type="InterPro" id="IPR008983">
    <property type="entry name" value="Tumour_necrosis_fac-like_dom"/>
</dbReference>
<dbReference type="PROSITE" id="PS50871">
    <property type="entry name" value="C1Q"/>
    <property type="match status" value="1"/>
</dbReference>
<dbReference type="Pfam" id="PF00386">
    <property type="entry name" value="C1q"/>
    <property type="match status" value="1"/>
</dbReference>
<name>A0A553NYZ0_TIGCA</name>
<dbReference type="SMART" id="SM00110">
    <property type="entry name" value="C1Q"/>
    <property type="match status" value="1"/>
</dbReference>